<dbReference type="PANTHER" id="PTHR30069:SF29">
    <property type="entry name" value="HEMOGLOBIN AND HEMOGLOBIN-HAPTOGLOBIN-BINDING PROTEIN 1-RELATED"/>
    <property type="match status" value="1"/>
</dbReference>
<evidence type="ECO:0000259" key="13">
    <source>
        <dbReference type="Pfam" id="PF00593"/>
    </source>
</evidence>
<dbReference type="Proteomes" id="UP000239735">
    <property type="component" value="Unassembled WGS sequence"/>
</dbReference>
<feature type="domain" description="TonB-dependent receptor plug" evidence="14">
    <location>
        <begin position="59"/>
        <end position="163"/>
    </location>
</feature>
<dbReference type="PANTHER" id="PTHR30069">
    <property type="entry name" value="TONB-DEPENDENT OUTER MEMBRANE RECEPTOR"/>
    <property type="match status" value="1"/>
</dbReference>
<keyword evidence="2 10" id="KW-0813">Transport</keyword>
<dbReference type="SUPFAM" id="SSF56935">
    <property type="entry name" value="Porins"/>
    <property type="match status" value="1"/>
</dbReference>
<evidence type="ECO:0000256" key="12">
    <source>
        <dbReference type="SAM" id="SignalP"/>
    </source>
</evidence>
<evidence type="ECO:0000256" key="8">
    <source>
        <dbReference type="ARBA" id="ARBA00023170"/>
    </source>
</evidence>
<evidence type="ECO:0000256" key="6">
    <source>
        <dbReference type="ARBA" id="ARBA00023077"/>
    </source>
</evidence>
<dbReference type="GO" id="GO:0009279">
    <property type="term" value="C:cell outer membrane"/>
    <property type="evidence" value="ECO:0007669"/>
    <property type="project" value="UniProtKB-SubCell"/>
</dbReference>
<dbReference type="Pfam" id="PF07715">
    <property type="entry name" value="Plug"/>
    <property type="match status" value="1"/>
</dbReference>
<keyword evidence="3 10" id="KW-1134">Transmembrane beta strand</keyword>
<evidence type="ECO:0000313" key="15">
    <source>
        <dbReference type="EMBL" id="SPE30695.1"/>
    </source>
</evidence>
<evidence type="ECO:0000256" key="11">
    <source>
        <dbReference type="RuleBase" id="RU003357"/>
    </source>
</evidence>
<keyword evidence="6 11" id="KW-0798">TonB box</keyword>
<evidence type="ECO:0000256" key="7">
    <source>
        <dbReference type="ARBA" id="ARBA00023136"/>
    </source>
</evidence>
<evidence type="ECO:0000256" key="4">
    <source>
        <dbReference type="ARBA" id="ARBA00022692"/>
    </source>
</evidence>
<reference evidence="16" key="1">
    <citation type="submission" date="2018-02" db="EMBL/GenBank/DDBJ databases">
        <authorList>
            <person name="Hausmann B."/>
        </authorList>
    </citation>
    <scope>NUCLEOTIDE SEQUENCE [LARGE SCALE GENOMIC DNA]</scope>
    <source>
        <strain evidence="16">Peat soil MAG SbA5</strain>
    </source>
</reference>
<comment type="subcellular location">
    <subcellularLocation>
        <location evidence="1 10">Cell outer membrane</location>
        <topology evidence="1 10">Multi-pass membrane protein</topology>
    </subcellularLocation>
</comment>
<dbReference type="Gene3D" id="2.40.170.20">
    <property type="entry name" value="TonB-dependent receptor, beta-barrel domain"/>
    <property type="match status" value="1"/>
</dbReference>
<dbReference type="PROSITE" id="PS52016">
    <property type="entry name" value="TONB_DEPENDENT_REC_3"/>
    <property type="match status" value="1"/>
</dbReference>
<comment type="similarity">
    <text evidence="10 11">Belongs to the TonB-dependent receptor family.</text>
</comment>
<evidence type="ECO:0000256" key="10">
    <source>
        <dbReference type="PROSITE-ProRule" id="PRU01360"/>
    </source>
</evidence>
<dbReference type="Pfam" id="PF00593">
    <property type="entry name" value="TonB_dep_Rec_b-barrel"/>
    <property type="match status" value="1"/>
</dbReference>
<keyword evidence="9 10" id="KW-0998">Cell outer membrane</keyword>
<evidence type="ECO:0000313" key="16">
    <source>
        <dbReference type="Proteomes" id="UP000239735"/>
    </source>
</evidence>
<evidence type="ECO:0000256" key="2">
    <source>
        <dbReference type="ARBA" id="ARBA00022448"/>
    </source>
</evidence>
<dbReference type="Gene3D" id="2.170.130.10">
    <property type="entry name" value="TonB-dependent receptor, plug domain"/>
    <property type="match status" value="1"/>
</dbReference>
<dbReference type="InterPro" id="IPR036942">
    <property type="entry name" value="Beta-barrel_TonB_sf"/>
</dbReference>
<name>A0A2N9M5J1_9BACT</name>
<dbReference type="InterPro" id="IPR000531">
    <property type="entry name" value="Beta-barrel_TonB"/>
</dbReference>
<organism evidence="15 16">
    <name type="scientific">Candidatus Sulfuritelmatomonas gaucii</name>
    <dbReference type="NCBI Taxonomy" id="2043161"/>
    <lineage>
        <taxon>Bacteria</taxon>
        <taxon>Pseudomonadati</taxon>
        <taxon>Acidobacteriota</taxon>
        <taxon>Terriglobia</taxon>
        <taxon>Terriglobales</taxon>
        <taxon>Acidobacteriaceae</taxon>
        <taxon>Candidatus Sulfuritelmatomonas</taxon>
    </lineage>
</organism>
<dbReference type="GO" id="GO:0044718">
    <property type="term" value="P:siderophore transmembrane transport"/>
    <property type="evidence" value="ECO:0007669"/>
    <property type="project" value="TreeGrafter"/>
</dbReference>
<dbReference type="InterPro" id="IPR012910">
    <property type="entry name" value="Plug_dom"/>
</dbReference>
<feature type="chain" id="PRO_5014919051" evidence="12">
    <location>
        <begin position="29"/>
        <end position="636"/>
    </location>
</feature>
<dbReference type="InterPro" id="IPR039426">
    <property type="entry name" value="TonB-dep_rcpt-like"/>
</dbReference>
<sequence>MLAFMFRAQLIIGTGCLLLAGAQDAVLAQDAAQKAPAKVTGKAETMVVLGSATPVPLAESPRSVEILSVKGESLAAESPQDFLREDSSVFLEGREAGGGQADLVLHGGSFEQTLVLLDGFRINDAQTSHHNLDLPVPMEAMDSIQVLEGAGSTLHGVDALSGVVDFLTAAPDHDSLFVRAGEGGFESNEETLMGGATRGRWSGRVTAERNFSTGFMADRDYRNEDASAENWIGSRLGVSDLLFATSDRSFGANQFYGNFPSWERTKGWFAGVRQELGSRTEAAFAYRRHTDDFVLFRDDPAIYENNHIDGSWQGSLRRTENLPAGAVLLMGLEADGDSINSYNFSGGARSFALGIHARNRGAGYVDVDLHPAKRRWSLSAGAREEIFSGGAQAVFSPELAGSFRLANSLKLRASAGYGFRIPTYTDLYYSDPATLGNAKLKPESAWSADAGADWAPSSKVTLSVTGFYSRQHDTIDYVKSATVPNMYLPPGCPANIWCADNLNGLQFTGVEATLTWIPKNSQTVRIGWTGLHGAQNALHGLESEYVFNYPVENIHAEWRWALGHDFAIDNAVQIAQRYQQTVYPVWNVEATHAAGRIQPYLRFTNLSNTGYQEITGVNMPSRTIVGGVAVVLGKSD</sequence>
<dbReference type="AlphaFoldDB" id="A0A2N9M5J1"/>
<feature type="signal peptide" evidence="12">
    <location>
        <begin position="1"/>
        <end position="28"/>
    </location>
</feature>
<keyword evidence="8 15" id="KW-0675">Receptor</keyword>
<evidence type="ECO:0000259" key="14">
    <source>
        <dbReference type="Pfam" id="PF07715"/>
    </source>
</evidence>
<accession>A0A2N9M5J1</accession>
<evidence type="ECO:0000256" key="3">
    <source>
        <dbReference type="ARBA" id="ARBA00022452"/>
    </source>
</evidence>
<keyword evidence="7 10" id="KW-0472">Membrane</keyword>
<protein>
    <submittedName>
        <fullName evidence="15">TonB-dependent receptor</fullName>
    </submittedName>
</protein>
<dbReference type="InterPro" id="IPR037066">
    <property type="entry name" value="Plug_dom_sf"/>
</dbReference>
<keyword evidence="4 10" id="KW-0812">Transmembrane</keyword>
<keyword evidence="5 12" id="KW-0732">Signal</keyword>
<evidence type="ECO:0000256" key="9">
    <source>
        <dbReference type="ARBA" id="ARBA00023237"/>
    </source>
</evidence>
<evidence type="ECO:0000256" key="1">
    <source>
        <dbReference type="ARBA" id="ARBA00004571"/>
    </source>
</evidence>
<proteinExistence type="inferred from homology"/>
<dbReference type="EMBL" id="OKRB01000141">
    <property type="protein sequence ID" value="SPE30695.1"/>
    <property type="molecule type" value="Genomic_DNA"/>
</dbReference>
<gene>
    <name evidence="15" type="ORF">SBA5_80064</name>
</gene>
<evidence type="ECO:0000256" key="5">
    <source>
        <dbReference type="ARBA" id="ARBA00022729"/>
    </source>
</evidence>
<feature type="domain" description="TonB-dependent receptor-like beta-barrel" evidence="13">
    <location>
        <begin position="221"/>
        <end position="611"/>
    </location>
</feature>
<dbReference type="GO" id="GO:0015344">
    <property type="term" value="F:siderophore uptake transmembrane transporter activity"/>
    <property type="evidence" value="ECO:0007669"/>
    <property type="project" value="TreeGrafter"/>
</dbReference>